<evidence type="ECO:0000256" key="1">
    <source>
        <dbReference type="SAM" id="Phobius"/>
    </source>
</evidence>
<evidence type="ECO:0000313" key="3">
    <source>
        <dbReference type="EMBL" id="UTO56165.1"/>
    </source>
</evidence>
<keyword evidence="1" id="KW-0812">Transmembrane</keyword>
<dbReference type="RefSeq" id="WP_254815578.1">
    <property type="nucleotide sequence ID" value="NZ_CP089285.1"/>
</dbReference>
<keyword evidence="5" id="KW-1185">Reference proteome</keyword>
<name>A0A9Q9BZW8_9RICK</name>
<keyword evidence="1" id="KW-0472">Membrane</keyword>
<sequence>MFSNNLPQMKNHVLQQRISKIINETEDTVSAQIQSIINQHKTQHIDTLKQKLQRNPSNQECNQYLKQNNHKIQNDAHLEFENQIHKSLQENIGIEKTNIVFAHANKNTNIYKRRHIIYGLYRLFLVAEMRLMMLEVNNENFQKLVQTVEACSYIKSDLTAHDIQNIKQQIFTYKRNHASILTKVKEQVGDFLDINPSNILGSLKEKMNFQQYNQDTNAPEHKDIVFKNMVNTPMSLLFLMLGLCLSGLATAVALVFPLMVVGQAGMVLKKYLNDTEEPNIHNAAKFASAPTFKALPNHVSRIEKQKDNSQCK</sequence>
<proteinExistence type="predicted"/>
<gene>
    <name evidence="3" type="ORF">LUA81_03535</name>
    <name evidence="2" type="ORF">LUA82_03570</name>
</gene>
<reference evidence="2" key="1">
    <citation type="journal article" date="2022" name="Microorganisms">
        <title>Assembly and Comparison of Ca. Neoehrlichia mikurensis Genomes.</title>
        <authorList>
            <person name="Azagi T."/>
            <person name="Dirks R.P."/>
            <person name="Yebra-Pimentel E.S."/>
            <person name="Schaap P.J."/>
            <person name="Koehorst J.J."/>
            <person name="Esser H.J."/>
            <person name="Sprong H."/>
        </authorList>
    </citation>
    <scope>NUCLEOTIDE SEQUENCE</scope>
    <source>
        <strain evidence="3">18-2804</strain>
        <strain evidence="2">18-2837</strain>
    </source>
</reference>
<accession>A0A9Q9BZW8</accession>
<protein>
    <recommendedName>
        <fullName evidence="6">Transmembrane protein</fullName>
    </recommendedName>
</protein>
<dbReference type="EMBL" id="CP089285">
    <property type="protein sequence ID" value="UTO56165.1"/>
    <property type="molecule type" value="Genomic_DNA"/>
</dbReference>
<organism evidence="2 4">
    <name type="scientific">Neoehrlichia mikurensis</name>
    <dbReference type="NCBI Taxonomy" id="89586"/>
    <lineage>
        <taxon>Bacteria</taxon>
        <taxon>Pseudomonadati</taxon>
        <taxon>Pseudomonadota</taxon>
        <taxon>Alphaproteobacteria</taxon>
        <taxon>Rickettsiales</taxon>
        <taxon>Anaplasmataceae</taxon>
        <taxon>Candidatus Neoehrlichia</taxon>
    </lineage>
</organism>
<dbReference type="Proteomes" id="UP001059985">
    <property type="component" value="Chromosome"/>
</dbReference>
<dbReference type="AlphaFoldDB" id="A0A9Q9BZW8"/>
<evidence type="ECO:0000313" key="5">
    <source>
        <dbReference type="Proteomes" id="UP001059985"/>
    </source>
</evidence>
<dbReference type="EMBL" id="CP089286">
    <property type="protein sequence ID" value="UTO55244.1"/>
    <property type="molecule type" value="Genomic_DNA"/>
</dbReference>
<feature type="transmembrane region" description="Helical" evidence="1">
    <location>
        <begin position="236"/>
        <end position="261"/>
    </location>
</feature>
<evidence type="ECO:0008006" key="6">
    <source>
        <dbReference type="Google" id="ProtNLM"/>
    </source>
</evidence>
<keyword evidence="1" id="KW-1133">Transmembrane helix</keyword>
<dbReference type="Proteomes" id="UP001059822">
    <property type="component" value="Chromosome"/>
</dbReference>
<evidence type="ECO:0000313" key="4">
    <source>
        <dbReference type="Proteomes" id="UP001059822"/>
    </source>
</evidence>
<evidence type="ECO:0000313" key="2">
    <source>
        <dbReference type="EMBL" id="UTO55244.1"/>
    </source>
</evidence>